<dbReference type="EMBL" id="FOQK01000022">
    <property type="protein sequence ID" value="SFI21881.1"/>
    <property type="molecule type" value="Genomic_DNA"/>
</dbReference>
<evidence type="ECO:0000313" key="4">
    <source>
        <dbReference type="Proteomes" id="UP000183639"/>
    </source>
</evidence>
<feature type="transmembrane region" description="Helical" evidence="1">
    <location>
        <begin position="138"/>
        <end position="160"/>
    </location>
</feature>
<evidence type="ECO:0000256" key="1">
    <source>
        <dbReference type="SAM" id="Phobius"/>
    </source>
</evidence>
<evidence type="ECO:0000313" key="3">
    <source>
        <dbReference type="EMBL" id="SFI21881.1"/>
    </source>
</evidence>
<name>A0A1I3GFC5_SELRU</name>
<protein>
    <recommendedName>
        <fullName evidence="5">Sortase</fullName>
    </recommendedName>
</protein>
<gene>
    <name evidence="3" type="ORF">SAMN04487861_1222</name>
</gene>
<evidence type="ECO:0008006" key="5">
    <source>
        <dbReference type="Google" id="ProtNLM"/>
    </source>
</evidence>
<reference evidence="3 4" key="1">
    <citation type="submission" date="2016-10" db="EMBL/GenBank/DDBJ databases">
        <authorList>
            <person name="de Groot N.N."/>
        </authorList>
    </citation>
    <scope>NUCLEOTIDE SEQUENCE [LARGE SCALE GENOMIC DNA]</scope>
    <source>
        <strain evidence="3 4">Z108</strain>
    </source>
</reference>
<organism evidence="3 4">
    <name type="scientific">Selenomonas ruminantium</name>
    <dbReference type="NCBI Taxonomy" id="971"/>
    <lineage>
        <taxon>Bacteria</taxon>
        <taxon>Bacillati</taxon>
        <taxon>Bacillota</taxon>
        <taxon>Negativicutes</taxon>
        <taxon>Selenomonadales</taxon>
        <taxon>Selenomonadaceae</taxon>
        <taxon>Selenomonas</taxon>
    </lineage>
</organism>
<keyword evidence="2" id="KW-0732">Signal</keyword>
<feature type="chain" id="PRO_5039188851" description="Sortase" evidence="2">
    <location>
        <begin position="21"/>
        <end position="293"/>
    </location>
</feature>
<keyword evidence="1" id="KW-1133">Transmembrane helix</keyword>
<dbReference type="AlphaFoldDB" id="A0A1I3GFC5"/>
<evidence type="ECO:0000256" key="2">
    <source>
        <dbReference type="SAM" id="SignalP"/>
    </source>
</evidence>
<keyword evidence="1" id="KW-0472">Membrane</keyword>
<sequence length="293" mass="32250">MVPLLLGAAAIWGISNVADAESNANAANKMNKEASELAQRAYNKVNTSHERMMNVLDDLGDNKMRTSVAIGMAGDFIEDITKVLKQNRDTKSLRELDEAGINENMLSQMHTLSQQAQQLGTNDIKQIDVSENENAVCVFGALGGAALGFGVVAIPAMFIYSFMKSDEAEAAYYEAKTRVDEAKVYAERCNNMSSLFSAIATRGEQIDDLLHRLNGYFVPAVEALSQTMDKFGNNYAQYTMEAKMTVHYSFQLAQTVKTIVETSMFQEDGTINPDMDMTLEIGEQTMALLDADK</sequence>
<dbReference type="RefSeq" id="WP_075444939.1">
    <property type="nucleotide sequence ID" value="NZ_FOQK01000022.1"/>
</dbReference>
<accession>A0A1I3GFC5</accession>
<dbReference type="Proteomes" id="UP000183639">
    <property type="component" value="Unassembled WGS sequence"/>
</dbReference>
<feature type="signal peptide" evidence="2">
    <location>
        <begin position="1"/>
        <end position="20"/>
    </location>
</feature>
<keyword evidence="1" id="KW-0812">Transmembrane</keyword>
<proteinExistence type="predicted"/>